<proteinExistence type="inferred from homology"/>
<dbReference type="GO" id="GO:1990115">
    <property type="term" value="P:RNA polymerase III assembly"/>
    <property type="evidence" value="ECO:0007669"/>
    <property type="project" value="TreeGrafter"/>
</dbReference>
<reference evidence="4" key="1">
    <citation type="submission" date="2015-05" db="EMBL/GenBank/DDBJ databases">
        <authorList>
            <person name="Wilson R.K."/>
            <person name="Warren W.C."/>
            <person name="Olafson P."/>
        </authorList>
    </citation>
    <scope>NUCLEOTIDE SEQUENCE [LARGE SCALE GENOMIC DNA]</scope>
    <source>
        <strain evidence="4">USDA</strain>
    </source>
</reference>
<reference evidence="3" key="2">
    <citation type="submission" date="2020-05" db="UniProtKB">
        <authorList>
            <consortium name="EnsemblMetazoa"/>
        </authorList>
    </citation>
    <scope>IDENTIFICATION</scope>
    <source>
        <strain evidence="3">USDA</strain>
    </source>
</reference>
<evidence type="ECO:0000313" key="4">
    <source>
        <dbReference type="Proteomes" id="UP000095300"/>
    </source>
</evidence>
<dbReference type="KEGG" id="scac:106080999"/>
<dbReference type="PRINTS" id="PR01502">
    <property type="entry name" value="UXTPROTEIN"/>
</dbReference>
<dbReference type="EnsemblMetazoa" id="SCAU015070-RA">
    <property type="protein sequence ID" value="SCAU015070-PA"/>
    <property type="gene ID" value="SCAU015070"/>
</dbReference>
<dbReference type="Proteomes" id="UP000095300">
    <property type="component" value="Unassembled WGS sequence"/>
</dbReference>
<sequence>MAKLSHENLEVFINDYLKEDLKHLEKYINIYNEEIMEFIQLKNTIQTMRENLPDGYKTQMNIGGNFFMQAKVDNLDEILVDVGKGIYIPFTAEEAIKFADVKVKMLNNECDVLREESIKKRSEIKVALMYMAEQQQLMENEKK</sequence>
<dbReference type="VEuPathDB" id="VectorBase:SCAU015070"/>
<dbReference type="CDD" id="cd23158">
    <property type="entry name" value="Prefoldin_UXT"/>
    <property type="match status" value="1"/>
</dbReference>
<dbReference type="Pfam" id="PF02996">
    <property type="entry name" value="Prefoldin"/>
    <property type="match status" value="1"/>
</dbReference>
<dbReference type="InterPro" id="IPR011599">
    <property type="entry name" value="PFD_alpha_archaea"/>
</dbReference>
<name>A0A1I8Q9A0_STOCA</name>
<dbReference type="GO" id="GO:0006457">
    <property type="term" value="P:protein folding"/>
    <property type="evidence" value="ECO:0007669"/>
    <property type="project" value="InterPro"/>
</dbReference>
<dbReference type="InterPro" id="IPR004127">
    <property type="entry name" value="Prefoldin_subunit_alpha"/>
</dbReference>
<dbReference type="PANTHER" id="PTHR12674">
    <property type="entry name" value="PREFOLDIN SUBUNIT 5"/>
    <property type="match status" value="1"/>
</dbReference>
<dbReference type="GO" id="GO:0016272">
    <property type="term" value="C:prefoldin complex"/>
    <property type="evidence" value="ECO:0007669"/>
    <property type="project" value="InterPro"/>
</dbReference>
<protein>
    <submittedName>
        <fullName evidence="3">Uncharacterized protein</fullName>
    </submittedName>
</protein>
<dbReference type="InterPro" id="IPR003994">
    <property type="entry name" value="UXT"/>
</dbReference>
<dbReference type="GO" id="GO:0005737">
    <property type="term" value="C:cytoplasm"/>
    <property type="evidence" value="ECO:0007669"/>
    <property type="project" value="TreeGrafter"/>
</dbReference>
<comment type="similarity">
    <text evidence="1">Belongs to the UXT family.</text>
</comment>
<evidence type="ECO:0000313" key="3">
    <source>
        <dbReference type="EnsemblMetazoa" id="SCAU015070-PB"/>
    </source>
</evidence>
<evidence type="ECO:0000256" key="2">
    <source>
        <dbReference type="ARBA" id="ARBA00010048"/>
    </source>
</evidence>
<dbReference type="STRING" id="35570.A0A1I8Q9A0"/>
<dbReference type="SUPFAM" id="SSF46579">
    <property type="entry name" value="Prefoldin"/>
    <property type="match status" value="1"/>
</dbReference>
<dbReference type="GO" id="GO:0003714">
    <property type="term" value="F:transcription corepressor activity"/>
    <property type="evidence" value="ECO:0007669"/>
    <property type="project" value="InterPro"/>
</dbReference>
<accession>A0A1I8Q9A0</accession>
<comment type="similarity">
    <text evidence="2">Belongs to the prefoldin subunit alpha family.</text>
</comment>
<dbReference type="AlphaFoldDB" id="A0A1I8Q9A0"/>
<gene>
    <name evidence="3" type="primary">106080999</name>
</gene>
<dbReference type="GO" id="GO:0051082">
    <property type="term" value="F:unfolded protein binding"/>
    <property type="evidence" value="ECO:0007669"/>
    <property type="project" value="InterPro"/>
</dbReference>
<dbReference type="InterPro" id="IPR009053">
    <property type="entry name" value="Prefoldin"/>
</dbReference>
<dbReference type="GO" id="GO:1990113">
    <property type="term" value="P:RNA polymerase I assembly"/>
    <property type="evidence" value="ECO:0007669"/>
    <property type="project" value="TreeGrafter"/>
</dbReference>
<dbReference type="NCBIfam" id="TIGR00293">
    <property type="entry name" value="prefoldin subunit alpha"/>
    <property type="match status" value="1"/>
</dbReference>
<dbReference type="GO" id="GO:0000122">
    <property type="term" value="P:negative regulation of transcription by RNA polymerase II"/>
    <property type="evidence" value="ECO:0007669"/>
    <property type="project" value="InterPro"/>
</dbReference>
<dbReference type="Gene3D" id="1.10.287.370">
    <property type="match status" value="1"/>
</dbReference>
<dbReference type="GO" id="GO:1990114">
    <property type="term" value="P:RNA polymerase II core complex assembly"/>
    <property type="evidence" value="ECO:0007669"/>
    <property type="project" value="TreeGrafter"/>
</dbReference>
<dbReference type="PANTHER" id="PTHR12674:SF2">
    <property type="entry name" value="PREFOLDIN SUBUNIT 5"/>
    <property type="match status" value="1"/>
</dbReference>
<keyword evidence="4" id="KW-1185">Reference proteome</keyword>
<dbReference type="EnsemblMetazoa" id="SCAU015070-RB">
    <property type="protein sequence ID" value="SCAU015070-PB"/>
    <property type="gene ID" value="SCAU015070"/>
</dbReference>
<evidence type="ECO:0000256" key="1">
    <source>
        <dbReference type="ARBA" id="ARBA00007666"/>
    </source>
</evidence>
<dbReference type="OrthoDB" id="433124at2759"/>
<organism evidence="3 4">
    <name type="scientific">Stomoxys calcitrans</name>
    <name type="common">Stable fly</name>
    <name type="synonym">Conops calcitrans</name>
    <dbReference type="NCBI Taxonomy" id="35570"/>
    <lineage>
        <taxon>Eukaryota</taxon>
        <taxon>Metazoa</taxon>
        <taxon>Ecdysozoa</taxon>
        <taxon>Arthropoda</taxon>
        <taxon>Hexapoda</taxon>
        <taxon>Insecta</taxon>
        <taxon>Pterygota</taxon>
        <taxon>Neoptera</taxon>
        <taxon>Endopterygota</taxon>
        <taxon>Diptera</taxon>
        <taxon>Brachycera</taxon>
        <taxon>Muscomorpha</taxon>
        <taxon>Muscoidea</taxon>
        <taxon>Muscidae</taxon>
        <taxon>Stomoxys</taxon>
    </lineage>
</organism>